<dbReference type="GO" id="GO:0016020">
    <property type="term" value="C:membrane"/>
    <property type="evidence" value="ECO:0007669"/>
    <property type="project" value="UniProtKB-SubCell"/>
</dbReference>
<feature type="transmembrane region" description="Helical" evidence="9">
    <location>
        <begin position="474"/>
        <end position="496"/>
    </location>
</feature>
<dbReference type="InterPro" id="IPR050360">
    <property type="entry name" value="MFS_Sugar_Transporters"/>
</dbReference>
<dbReference type="NCBIfam" id="TIGR00879">
    <property type="entry name" value="SP"/>
    <property type="match status" value="1"/>
</dbReference>
<dbReference type="AlphaFoldDB" id="A0A8H4BKY0"/>
<proteinExistence type="inferred from homology"/>
<dbReference type="PROSITE" id="PS50850">
    <property type="entry name" value="MFS"/>
    <property type="match status" value="1"/>
</dbReference>
<evidence type="ECO:0000313" key="11">
    <source>
        <dbReference type="EMBL" id="KAF1804098.1"/>
    </source>
</evidence>
<feature type="transmembrane region" description="Helical" evidence="9">
    <location>
        <begin position="502"/>
        <end position="523"/>
    </location>
</feature>
<dbReference type="PANTHER" id="PTHR48022:SF2">
    <property type="entry name" value="PLASTIDIC GLUCOSE TRANSPORTER 4"/>
    <property type="match status" value="1"/>
</dbReference>
<dbReference type="CDD" id="cd17356">
    <property type="entry name" value="MFS_HXT"/>
    <property type="match status" value="1"/>
</dbReference>
<dbReference type="Gene3D" id="1.20.1250.20">
    <property type="entry name" value="MFS general substrate transporter like domains"/>
    <property type="match status" value="1"/>
</dbReference>
<evidence type="ECO:0000256" key="3">
    <source>
        <dbReference type="ARBA" id="ARBA00022448"/>
    </source>
</evidence>
<dbReference type="SUPFAM" id="SSF103473">
    <property type="entry name" value="MFS general substrate transporter"/>
    <property type="match status" value="1"/>
</dbReference>
<comment type="similarity">
    <text evidence="2 7">Belongs to the major facilitator superfamily. Sugar transporter (TC 2.A.1.1) family.</text>
</comment>
<dbReference type="InterPro" id="IPR003663">
    <property type="entry name" value="Sugar/inositol_transpt"/>
</dbReference>
<feature type="compositionally biased region" description="Basic and acidic residues" evidence="8">
    <location>
        <begin position="21"/>
        <end position="38"/>
    </location>
</feature>
<comment type="subcellular location">
    <subcellularLocation>
        <location evidence="1">Membrane</location>
        <topology evidence="1">Multi-pass membrane protein</topology>
    </subcellularLocation>
</comment>
<name>A0A8H4BKY0_MUCCL</name>
<feature type="transmembrane region" description="Helical" evidence="9">
    <location>
        <begin position="336"/>
        <end position="359"/>
    </location>
</feature>
<dbReference type="EMBL" id="JAAECE010000003">
    <property type="protein sequence ID" value="KAF1804098.1"/>
    <property type="molecule type" value="Genomic_DNA"/>
</dbReference>
<dbReference type="PROSITE" id="PS00216">
    <property type="entry name" value="SUGAR_TRANSPORT_1"/>
    <property type="match status" value="2"/>
</dbReference>
<dbReference type="InterPro" id="IPR036259">
    <property type="entry name" value="MFS_trans_sf"/>
</dbReference>
<evidence type="ECO:0000256" key="6">
    <source>
        <dbReference type="ARBA" id="ARBA00023136"/>
    </source>
</evidence>
<dbReference type="Pfam" id="PF00083">
    <property type="entry name" value="Sugar_tr"/>
    <property type="match status" value="1"/>
</dbReference>
<organism evidence="11 12">
    <name type="scientific">Mucor circinelloides f. lusitanicus</name>
    <name type="common">Mucor racemosus var. lusitanicus</name>
    <dbReference type="NCBI Taxonomy" id="29924"/>
    <lineage>
        <taxon>Eukaryota</taxon>
        <taxon>Fungi</taxon>
        <taxon>Fungi incertae sedis</taxon>
        <taxon>Mucoromycota</taxon>
        <taxon>Mucoromycotina</taxon>
        <taxon>Mucoromycetes</taxon>
        <taxon>Mucorales</taxon>
        <taxon>Mucorineae</taxon>
        <taxon>Mucoraceae</taxon>
        <taxon>Mucor</taxon>
    </lineage>
</organism>
<feature type="transmembrane region" description="Helical" evidence="9">
    <location>
        <begin position="230"/>
        <end position="254"/>
    </location>
</feature>
<gene>
    <name evidence="11" type="ORF">FB192DRAFT_1371229</name>
</gene>
<dbReference type="InterPro" id="IPR005828">
    <property type="entry name" value="MFS_sugar_transport-like"/>
</dbReference>
<feature type="transmembrane region" description="Helical" evidence="9">
    <location>
        <begin position="141"/>
        <end position="161"/>
    </location>
</feature>
<evidence type="ECO:0000256" key="9">
    <source>
        <dbReference type="SAM" id="Phobius"/>
    </source>
</evidence>
<evidence type="ECO:0000256" key="5">
    <source>
        <dbReference type="ARBA" id="ARBA00022989"/>
    </source>
</evidence>
<evidence type="ECO:0000256" key="4">
    <source>
        <dbReference type="ARBA" id="ARBA00022692"/>
    </source>
</evidence>
<reference evidence="11 12" key="1">
    <citation type="submission" date="2019-09" db="EMBL/GenBank/DDBJ databases">
        <authorList>
            <consortium name="DOE Joint Genome Institute"/>
            <person name="Mondo S.J."/>
            <person name="Navarro-Mendoza M.I."/>
            <person name="Perez-Arques C."/>
            <person name="Panchal S."/>
            <person name="Nicolas F.E."/>
            <person name="Ganguly P."/>
            <person name="Pangilinan J."/>
            <person name="Grigoriev I."/>
            <person name="Heitman J."/>
            <person name="Sanya K."/>
            <person name="Garre V."/>
        </authorList>
    </citation>
    <scope>NUCLEOTIDE SEQUENCE [LARGE SCALE GENOMIC DNA]</scope>
    <source>
        <strain evidence="11 12">MU402</strain>
    </source>
</reference>
<dbReference type="GO" id="GO:0005351">
    <property type="term" value="F:carbohydrate:proton symporter activity"/>
    <property type="evidence" value="ECO:0007669"/>
    <property type="project" value="TreeGrafter"/>
</dbReference>
<evidence type="ECO:0000313" key="12">
    <source>
        <dbReference type="Proteomes" id="UP000469890"/>
    </source>
</evidence>
<evidence type="ECO:0000256" key="7">
    <source>
        <dbReference type="RuleBase" id="RU003346"/>
    </source>
</evidence>
<feature type="domain" description="Major facilitator superfamily (MFS) profile" evidence="10">
    <location>
        <begin position="74"/>
        <end position="527"/>
    </location>
</feature>
<evidence type="ECO:0000256" key="1">
    <source>
        <dbReference type="ARBA" id="ARBA00004141"/>
    </source>
</evidence>
<feature type="transmembrane region" description="Helical" evidence="9">
    <location>
        <begin position="70"/>
        <end position="92"/>
    </location>
</feature>
<keyword evidence="3 7" id="KW-0813">Transport</keyword>
<protein>
    <submittedName>
        <fullName evidence="11">General substrate transporter</fullName>
    </submittedName>
</protein>
<accession>A0A8H4BKY0</accession>
<dbReference type="InterPro" id="IPR020846">
    <property type="entry name" value="MFS_dom"/>
</dbReference>
<dbReference type="PANTHER" id="PTHR48022">
    <property type="entry name" value="PLASTIDIC GLUCOSE TRANSPORTER 4"/>
    <property type="match status" value="1"/>
</dbReference>
<feature type="transmembrane region" description="Helical" evidence="9">
    <location>
        <begin position="199"/>
        <end position="218"/>
    </location>
</feature>
<keyword evidence="6 9" id="KW-0472">Membrane</keyword>
<feature type="region of interest" description="Disordered" evidence="8">
    <location>
        <begin position="21"/>
        <end position="51"/>
    </location>
</feature>
<dbReference type="Proteomes" id="UP000469890">
    <property type="component" value="Unassembled WGS sequence"/>
</dbReference>
<feature type="transmembrane region" description="Helical" evidence="9">
    <location>
        <begin position="402"/>
        <end position="425"/>
    </location>
</feature>
<keyword evidence="5 9" id="KW-1133">Transmembrane helix</keyword>
<feature type="transmembrane region" description="Helical" evidence="9">
    <location>
        <begin position="167"/>
        <end position="187"/>
    </location>
</feature>
<evidence type="ECO:0000259" key="10">
    <source>
        <dbReference type="PROSITE" id="PS50850"/>
    </source>
</evidence>
<feature type="transmembrane region" description="Helical" evidence="9">
    <location>
        <begin position="437"/>
        <end position="462"/>
    </location>
</feature>
<sequence>MSYQGHEDHNHHNIAATEQHHDGGFVNDHHHNNSKEFKASNSNPSYNEMGDFPEGREAKSGIAGLIKNPYVFLTCIFASIGGVLFGYDQGVISGVQEMTDFKERFPMNSTQTGFMVSILLLGCWLGSIVIGYFADKIGRKYSIVLSTVVFLLGSALQGGAMNIGWLLGSRFVTGLGVGALSLLVPLYQSEIAPPEIRGSLLSLQQLSITFGILISFWIDYGFNNVEGQASWRVPLCIQMAFALVLIFGIFFFPFSPRWLMSKGRDDEALRVLAKLRRLPENHPIVLQEWKDIKITIEFDRHVERQMYPEYVEQNKGAMITIMGYRDLFRKSMFKRLFIGCALMFFQQFTGMNALIYYAPQIFRSIGIRGESVSLLATGVVGIINFVFTFPTVFLLDIVGRKTALMVAALAMSSCMIIVAVITALFQDDWANHQREGWVSVAFIYIFIINFAYAWGPICWVVPAEIFPLRSRAKAMSVTTSANWMCNFIIGLIVPIMLEKITYGTYIFFACFLLMSFFFVWFFVPETKGRSLEEMDEVFGGQSAVHDAQIMNEVENKINQTHSVPGKTQTTV</sequence>
<comment type="caution">
    <text evidence="11">The sequence shown here is derived from an EMBL/GenBank/DDBJ whole genome shotgun (WGS) entry which is preliminary data.</text>
</comment>
<dbReference type="FunFam" id="1.20.1250.20:FF:000026">
    <property type="entry name" value="MFS quinate transporter QutD"/>
    <property type="match status" value="1"/>
</dbReference>
<evidence type="ECO:0000256" key="2">
    <source>
        <dbReference type="ARBA" id="ARBA00010992"/>
    </source>
</evidence>
<dbReference type="PROSITE" id="PS00217">
    <property type="entry name" value="SUGAR_TRANSPORT_2"/>
    <property type="match status" value="1"/>
</dbReference>
<feature type="transmembrane region" description="Helical" evidence="9">
    <location>
        <begin position="112"/>
        <end position="134"/>
    </location>
</feature>
<keyword evidence="4 9" id="KW-0812">Transmembrane</keyword>
<feature type="transmembrane region" description="Helical" evidence="9">
    <location>
        <begin position="371"/>
        <end position="395"/>
    </location>
</feature>
<dbReference type="InterPro" id="IPR005829">
    <property type="entry name" value="Sugar_transporter_CS"/>
</dbReference>
<dbReference type="PRINTS" id="PR00171">
    <property type="entry name" value="SUGRTRNSPORT"/>
</dbReference>
<evidence type="ECO:0000256" key="8">
    <source>
        <dbReference type="SAM" id="MobiDB-lite"/>
    </source>
</evidence>